<organism evidence="9 10">
    <name type="scientific">Plakobranchus ocellatus</name>
    <dbReference type="NCBI Taxonomy" id="259542"/>
    <lineage>
        <taxon>Eukaryota</taxon>
        <taxon>Metazoa</taxon>
        <taxon>Spiralia</taxon>
        <taxon>Lophotrochozoa</taxon>
        <taxon>Mollusca</taxon>
        <taxon>Gastropoda</taxon>
        <taxon>Heterobranchia</taxon>
        <taxon>Euthyneura</taxon>
        <taxon>Panpulmonata</taxon>
        <taxon>Sacoglossa</taxon>
        <taxon>Placobranchoidea</taxon>
        <taxon>Plakobranchidae</taxon>
        <taxon>Plakobranchus</taxon>
    </lineage>
</organism>
<dbReference type="AlphaFoldDB" id="A0AAV4A7U9"/>
<feature type="transmembrane region" description="Helical" evidence="8">
    <location>
        <begin position="7"/>
        <end position="28"/>
    </location>
</feature>
<gene>
    <name evidence="9" type="ORF">PoB_002921800</name>
</gene>
<evidence type="ECO:0000256" key="3">
    <source>
        <dbReference type="ARBA" id="ARBA00022676"/>
    </source>
</evidence>
<dbReference type="PANTHER" id="PTHR21461">
    <property type="entry name" value="GLYCOSYLTRANSFERASE FAMILY 92 PROTEIN"/>
    <property type="match status" value="1"/>
</dbReference>
<dbReference type="GO" id="GO:0016757">
    <property type="term" value="F:glycosyltransferase activity"/>
    <property type="evidence" value="ECO:0007669"/>
    <property type="project" value="UniProtKB-UniRule"/>
</dbReference>
<comment type="similarity">
    <text evidence="2 8">Belongs to the glycosyltransferase 92 family.</text>
</comment>
<proteinExistence type="inferred from homology"/>
<evidence type="ECO:0000256" key="5">
    <source>
        <dbReference type="ARBA" id="ARBA00022692"/>
    </source>
</evidence>
<keyword evidence="6 8" id="KW-1133">Transmembrane helix</keyword>
<dbReference type="GO" id="GO:0016020">
    <property type="term" value="C:membrane"/>
    <property type="evidence" value="ECO:0007669"/>
    <property type="project" value="UniProtKB-SubCell"/>
</dbReference>
<evidence type="ECO:0000313" key="9">
    <source>
        <dbReference type="EMBL" id="GFO02713.1"/>
    </source>
</evidence>
<dbReference type="InterPro" id="IPR008166">
    <property type="entry name" value="Glyco_transf_92"/>
</dbReference>
<evidence type="ECO:0000256" key="4">
    <source>
        <dbReference type="ARBA" id="ARBA00022679"/>
    </source>
</evidence>
<accession>A0AAV4A7U9</accession>
<evidence type="ECO:0000256" key="2">
    <source>
        <dbReference type="ARBA" id="ARBA00007647"/>
    </source>
</evidence>
<comment type="subcellular location">
    <subcellularLocation>
        <location evidence="1">Membrane</location>
        <topology evidence="1">Single-pass membrane protein</topology>
    </subcellularLocation>
</comment>
<evidence type="ECO:0000313" key="10">
    <source>
        <dbReference type="Proteomes" id="UP000735302"/>
    </source>
</evidence>
<reference evidence="9 10" key="1">
    <citation type="journal article" date="2021" name="Elife">
        <title>Chloroplast acquisition without the gene transfer in kleptoplastic sea slugs, Plakobranchus ocellatus.</title>
        <authorList>
            <person name="Maeda T."/>
            <person name="Takahashi S."/>
            <person name="Yoshida T."/>
            <person name="Shimamura S."/>
            <person name="Takaki Y."/>
            <person name="Nagai Y."/>
            <person name="Toyoda A."/>
            <person name="Suzuki Y."/>
            <person name="Arimoto A."/>
            <person name="Ishii H."/>
            <person name="Satoh N."/>
            <person name="Nishiyama T."/>
            <person name="Hasebe M."/>
            <person name="Maruyama T."/>
            <person name="Minagawa J."/>
            <person name="Obokata J."/>
            <person name="Shigenobu S."/>
        </authorList>
    </citation>
    <scope>NUCLEOTIDE SEQUENCE [LARGE SCALE GENOMIC DNA]</scope>
</reference>
<dbReference type="EMBL" id="BLXT01003625">
    <property type="protein sequence ID" value="GFO02713.1"/>
    <property type="molecule type" value="Genomic_DNA"/>
</dbReference>
<keyword evidence="7 8" id="KW-0472">Membrane</keyword>
<dbReference type="EC" id="2.4.1.-" evidence="8"/>
<protein>
    <recommendedName>
        <fullName evidence="8">Glycosyltransferase family 92 protein</fullName>
        <ecNumber evidence="8">2.4.1.-</ecNumber>
    </recommendedName>
</protein>
<evidence type="ECO:0000256" key="6">
    <source>
        <dbReference type="ARBA" id="ARBA00022989"/>
    </source>
</evidence>
<dbReference type="Pfam" id="PF01697">
    <property type="entry name" value="Glyco_transf_92"/>
    <property type="match status" value="1"/>
</dbReference>
<evidence type="ECO:0000256" key="7">
    <source>
        <dbReference type="ARBA" id="ARBA00023136"/>
    </source>
</evidence>
<keyword evidence="5 8" id="KW-0812">Transmembrane</keyword>
<comment type="caution">
    <text evidence="9">The sequence shown here is derived from an EMBL/GenBank/DDBJ whole genome shotgun (WGS) entry which is preliminary data.</text>
</comment>
<dbReference type="Proteomes" id="UP000735302">
    <property type="component" value="Unassembled WGS sequence"/>
</dbReference>
<dbReference type="PANTHER" id="PTHR21461:SF69">
    <property type="entry name" value="GLYCOSYLTRANSFERASE FAMILY 92 PROTEIN"/>
    <property type="match status" value="1"/>
</dbReference>
<keyword evidence="3 8" id="KW-0328">Glycosyltransferase</keyword>
<keyword evidence="4 8" id="KW-0808">Transferase</keyword>
<sequence>MRRRKDLVLKCVLYLCVISFCLQFFHILRHFVVSSDGSSSERGKPSADDISITTFIGKPMPEKTVPFPLLTSRTTCPGLTALPPKTKHGFQSIKGSDSFLYAAHLEKKHVIVIALVKNKFLSNRKLYCQLWYNGSIKYEDPLQVVDAEEEIIPESHSRKYTAAFIKCLLDTESAYRSEDIVAVSVVIDDKCRPSDPTAPPLTVLAPPLPGNRLTSEYTVCVTPFNFRYSRVYELIEMVEFNKILGADKIVFYNFSTGPNVDQVLQMYIRSGDVDVLPWPLPMHVDSWPSSNRPSEVWYFGQLAALNDCLVRHRYRARYIVFTDLDEFIVPLQDSNWTQLVSRLRSPPSDSTNSLEKKDYDIFIFRCVFFRKEWHQPAPGFETLASKIQSAVLGYTRREKKVLPTGVRSKLILNPRSVQEVGVHQVWQSSAEQLSVPSDIGLVYHYRSWEQPDQQISFITSNDVALRFGHRLAIKVQEVRDRLHGVPMDIDIKSYGNFVN</sequence>
<evidence type="ECO:0000256" key="1">
    <source>
        <dbReference type="ARBA" id="ARBA00004167"/>
    </source>
</evidence>
<name>A0AAV4A7U9_9GAST</name>
<dbReference type="GO" id="GO:0005737">
    <property type="term" value="C:cytoplasm"/>
    <property type="evidence" value="ECO:0007669"/>
    <property type="project" value="TreeGrafter"/>
</dbReference>
<keyword evidence="10" id="KW-1185">Reference proteome</keyword>
<evidence type="ECO:0000256" key="8">
    <source>
        <dbReference type="RuleBase" id="RU366017"/>
    </source>
</evidence>